<dbReference type="Pfam" id="PF02770">
    <property type="entry name" value="Acyl-CoA_dh_M"/>
    <property type="match status" value="1"/>
</dbReference>
<dbReference type="PANTHER" id="PTHR42803:SF1">
    <property type="entry name" value="BROAD-SPECIFICITY LINEAR ACYL-COA DEHYDROGENASE FADE5"/>
    <property type="match status" value="1"/>
</dbReference>
<keyword evidence="7" id="KW-0472">Membrane</keyword>
<evidence type="ECO:0000256" key="6">
    <source>
        <dbReference type="RuleBase" id="RU362125"/>
    </source>
</evidence>
<protein>
    <submittedName>
        <fullName evidence="12">Acyl-CoA dehydrogenase</fullName>
    </submittedName>
</protein>
<keyword evidence="7" id="KW-0812">Transmembrane</keyword>
<feature type="transmembrane region" description="Helical" evidence="7">
    <location>
        <begin position="303"/>
        <end position="323"/>
    </location>
</feature>
<dbReference type="Proteomes" id="UP000034883">
    <property type="component" value="Chromosome"/>
</dbReference>
<comment type="cofactor">
    <cofactor evidence="1 6">
        <name>FAD</name>
        <dbReference type="ChEBI" id="CHEBI:57692"/>
    </cofactor>
</comment>
<dbReference type="InterPro" id="IPR036250">
    <property type="entry name" value="AcylCo_DH-like_C"/>
</dbReference>
<sequence>MQMSQAQNRYKADLRELQFLVFEQFGLRDLLSKEPFAAWGEDEVRMVLDETYKFATEVLGPLNGVGDREKCKLIDGKVKTPTGFPEAWKKLYEAGWRQLSGSEEFGGQGAPRTLQVLVEEMFSGANVAFMMYPGLSLGAAELIDHCGTDEQRKLFASRMYGGKWGGTMCLTEPHAGSDVGAARTTAKALPDGTYKIQGTKIFISGGDHDCADNIVHLVLARIDGAEAGTKGLSLFIVPKYRVDASGNLGQPNDVKVASIEHKMGINGSATCVMQFGEEDSCVGVLVGGVPHQGMKQMFQMMNYARIGVGIQGLAIAGAAYLSALEYAKDRKQGSSITAWKDPTAPRVAIIDHPDVRRMLLGMKAKVEGIRALIVKLSMHQDRATALGGKNDEQAAYHQGQVELLTPIVKAYASDQAFRVCEDAIQVYGGAGYCQDYPVEQYLRDSKIFSIYEGTNHIQALDLVGRKLGQAGGKHTQEFFADIGKFVSAKQEDAVLGASVKNLAKAQEAVGSAAFQFLGWFKGGEMAKVPLNANRFLEMMSELAVGWLLLEGAAIASDAQSKLTKDQKDWFFYEGKKQAAIFYAQNVLPEVVAKAKMLGNGDKSALEIPDEAFATV</sequence>
<evidence type="ECO:0000313" key="13">
    <source>
        <dbReference type="Proteomes" id="UP000034883"/>
    </source>
</evidence>
<dbReference type="Gene3D" id="1.20.140.10">
    <property type="entry name" value="Butyryl-CoA Dehydrogenase, subunit A, domain 3"/>
    <property type="match status" value="1"/>
</dbReference>
<dbReference type="InterPro" id="IPR006089">
    <property type="entry name" value="Acyl-CoA_DH_CS"/>
</dbReference>
<evidence type="ECO:0000259" key="8">
    <source>
        <dbReference type="Pfam" id="PF00441"/>
    </source>
</evidence>
<dbReference type="InterPro" id="IPR009075">
    <property type="entry name" value="AcylCo_DH/oxidase_C"/>
</dbReference>
<feature type="domain" description="Acyl-CoA dehydrogenase/oxidase N-terminal" evidence="10">
    <location>
        <begin position="42"/>
        <end position="162"/>
    </location>
</feature>
<evidence type="ECO:0000256" key="4">
    <source>
        <dbReference type="ARBA" id="ARBA00022827"/>
    </source>
</evidence>
<dbReference type="GO" id="GO:0050660">
    <property type="term" value="F:flavin adenine dinucleotide binding"/>
    <property type="evidence" value="ECO:0007669"/>
    <property type="project" value="InterPro"/>
</dbReference>
<gene>
    <name evidence="12" type="ORF">DB32_004894</name>
</gene>
<dbReference type="InterPro" id="IPR006091">
    <property type="entry name" value="Acyl-CoA_Oxase/DH_mid-dom"/>
</dbReference>
<dbReference type="PANTHER" id="PTHR42803">
    <property type="entry name" value="ACYL-COA DEHYDROGENASE"/>
    <property type="match status" value="1"/>
</dbReference>
<accession>A0A0F6YK67</accession>
<proteinExistence type="inferred from homology"/>
<evidence type="ECO:0000259" key="10">
    <source>
        <dbReference type="Pfam" id="PF02771"/>
    </source>
</evidence>
<keyword evidence="3 6" id="KW-0285">Flavoprotein</keyword>
<keyword evidence="7" id="KW-1133">Transmembrane helix</keyword>
<dbReference type="InterPro" id="IPR025878">
    <property type="entry name" value="Acyl-CoA_dh-like_C_dom"/>
</dbReference>
<feature type="domain" description="Acyl-CoA oxidase/dehydrogenase middle" evidence="9">
    <location>
        <begin position="168"/>
        <end position="275"/>
    </location>
</feature>
<dbReference type="InterPro" id="IPR037069">
    <property type="entry name" value="AcylCoA_DH/ox_N_sf"/>
</dbReference>
<dbReference type="SUPFAM" id="SSF47203">
    <property type="entry name" value="Acyl-CoA dehydrogenase C-terminal domain-like"/>
    <property type="match status" value="1"/>
</dbReference>
<evidence type="ECO:0000256" key="1">
    <source>
        <dbReference type="ARBA" id="ARBA00001974"/>
    </source>
</evidence>
<dbReference type="GO" id="GO:0003995">
    <property type="term" value="F:acyl-CoA dehydrogenase activity"/>
    <property type="evidence" value="ECO:0007669"/>
    <property type="project" value="InterPro"/>
</dbReference>
<evidence type="ECO:0000256" key="3">
    <source>
        <dbReference type="ARBA" id="ARBA00022630"/>
    </source>
</evidence>
<evidence type="ECO:0000259" key="9">
    <source>
        <dbReference type="Pfam" id="PF02770"/>
    </source>
</evidence>
<dbReference type="Pfam" id="PF02771">
    <property type="entry name" value="Acyl-CoA_dh_N"/>
    <property type="match status" value="1"/>
</dbReference>
<dbReference type="InterPro" id="IPR013786">
    <property type="entry name" value="AcylCoA_DH/ox_N"/>
</dbReference>
<dbReference type="Gene3D" id="1.10.540.10">
    <property type="entry name" value="Acyl-CoA dehydrogenase/oxidase, N-terminal domain"/>
    <property type="match status" value="1"/>
</dbReference>
<dbReference type="SUPFAM" id="SSF56645">
    <property type="entry name" value="Acyl-CoA dehydrogenase NM domain-like"/>
    <property type="match status" value="1"/>
</dbReference>
<organism evidence="12 13">
    <name type="scientific">Sandaracinus amylolyticus</name>
    <dbReference type="NCBI Taxonomy" id="927083"/>
    <lineage>
        <taxon>Bacteria</taxon>
        <taxon>Pseudomonadati</taxon>
        <taxon>Myxococcota</taxon>
        <taxon>Polyangia</taxon>
        <taxon>Polyangiales</taxon>
        <taxon>Sandaracinaceae</taxon>
        <taxon>Sandaracinus</taxon>
    </lineage>
</organism>
<dbReference type="InterPro" id="IPR052166">
    <property type="entry name" value="Diverse_Acyl-CoA_DH"/>
</dbReference>
<dbReference type="EMBL" id="CP011125">
    <property type="protein sequence ID" value="AKF07745.1"/>
    <property type="molecule type" value="Genomic_DNA"/>
</dbReference>
<name>A0A0F6YK67_9BACT</name>
<feature type="domain" description="Acetyl-CoA dehydrogenase-like C-terminal" evidence="11">
    <location>
        <begin position="478"/>
        <end position="608"/>
    </location>
</feature>
<reference evidence="12 13" key="1">
    <citation type="submission" date="2015-03" db="EMBL/GenBank/DDBJ databases">
        <title>Genome assembly of Sandaracinus amylolyticus DSM 53668.</title>
        <authorList>
            <person name="Sharma G."/>
            <person name="Subramanian S."/>
        </authorList>
    </citation>
    <scope>NUCLEOTIDE SEQUENCE [LARGE SCALE GENOMIC DNA]</scope>
    <source>
        <strain evidence="12 13">DSM 53668</strain>
    </source>
</reference>
<dbReference type="Gene3D" id="2.40.110.10">
    <property type="entry name" value="Butyryl-CoA Dehydrogenase, subunit A, domain 2"/>
    <property type="match status" value="1"/>
</dbReference>
<feature type="domain" description="Acyl-CoA dehydrogenase/oxidase C-terminal" evidence="8">
    <location>
        <begin position="292"/>
        <end position="462"/>
    </location>
</feature>
<dbReference type="Pfam" id="PF12806">
    <property type="entry name" value="Acyl-CoA_dh_C"/>
    <property type="match status" value="1"/>
</dbReference>
<comment type="similarity">
    <text evidence="2 6">Belongs to the acyl-CoA dehydrogenase family.</text>
</comment>
<evidence type="ECO:0000313" key="12">
    <source>
        <dbReference type="EMBL" id="AKF07745.1"/>
    </source>
</evidence>
<dbReference type="InterPro" id="IPR046373">
    <property type="entry name" value="Acyl-CoA_Oxase/DH_mid-dom_sf"/>
</dbReference>
<dbReference type="KEGG" id="samy:DB32_004894"/>
<dbReference type="Pfam" id="PF00441">
    <property type="entry name" value="Acyl-CoA_dh_1"/>
    <property type="match status" value="1"/>
</dbReference>
<evidence type="ECO:0000256" key="5">
    <source>
        <dbReference type="ARBA" id="ARBA00023002"/>
    </source>
</evidence>
<dbReference type="GO" id="GO:0005886">
    <property type="term" value="C:plasma membrane"/>
    <property type="evidence" value="ECO:0007669"/>
    <property type="project" value="TreeGrafter"/>
</dbReference>
<dbReference type="PROSITE" id="PS00072">
    <property type="entry name" value="ACYL_COA_DH_1"/>
    <property type="match status" value="1"/>
</dbReference>
<evidence type="ECO:0000256" key="7">
    <source>
        <dbReference type="SAM" id="Phobius"/>
    </source>
</evidence>
<evidence type="ECO:0000256" key="2">
    <source>
        <dbReference type="ARBA" id="ARBA00009347"/>
    </source>
</evidence>
<dbReference type="InterPro" id="IPR009100">
    <property type="entry name" value="AcylCoA_DH/oxidase_NM_dom_sf"/>
</dbReference>
<dbReference type="AlphaFoldDB" id="A0A0F6YK67"/>
<evidence type="ECO:0000259" key="11">
    <source>
        <dbReference type="Pfam" id="PF12806"/>
    </source>
</evidence>
<keyword evidence="5 6" id="KW-0560">Oxidoreductase</keyword>
<keyword evidence="13" id="KW-1185">Reference proteome</keyword>
<keyword evidence="4 6" id="KW-0274">FAD</keyword>
<dbReference type="STRING" id="927083.DB32_004894"/>